<evidence type="ECO:0000313" key="5">
    <source>
        <dbReference type="EMBL" id="MEJ2889629.1"/>
    </source>
</evidence>
<keyword evidence="1" id="KW-0805">Transcription regulation</keyword>
<name>A0ABU8NE10_9PSEU</name>
<dbReference type="PANTHER" id="PTHR46796:SF12">
    <property type="entry name" value="HTH-TYPE DNA-BINDING TRANSCRIPTIONAL ACTIVATOR EUTR"/>
    <property type="match status" value="1"/>
</dbReference>
<dbReference type="InterPro" id="IPR018060">
    <property type="entry name" value="HTH_AraC"/>
</dbReference>
<feature type="domain" description="HTH araC/xylS-type" evidence="4">
    <location>
        <begin position="216"/>
        <end position="318"/>
    </location>
</feature>
<dbReference type="SUPFAM" id="SSF46689">
    <property type="entry name" value="Homeodomain-like"/>
    <property type="match status" value="2"/>
</dbReference>
<protein>
    <submittedName>
        <fullName evidence="5">Helix-turn-helix transcriptional regulator</fullName>
    </submittedName>
</protein>
<evidence type="ECO:0000259" key="4">
    <source>
        <dbReference type="PROSITE" id="PS01124"/>
    </source>
</evidence>
<accession>A0ABU8NE10</accession>
<organism evidence="5 6">
    <name type="scientific">Actinomycetospora aeridis</name>
    <dbReference type="NCBI Taxonomy" id="3129231"/>
    <lineage>
        <taxon>Bacteria</taxon>
        <taxon>Bacillati</taxon>
        <taxon>Actinomycetota</taxon>
        <taxon>Actinomycetes</taxon>
        <taxon>Pseudonocardiales</taxon>
        <taxon>Pseudonocardiaceae</taxon>
        <taxon>Actinomycetospora</taxon>
    </lineage>
</organism>
<dbReference type="InterPro" id="IPR009057">
    <property type="entry name" value="Homeodomain-like_sf"/>
</dbReference>
<reference evidence="5 6" key="1">
    <citation type="submission" date="2024-03" db="EMBL/GenBank/DDBJ databases">
        <title>Actinomycetospora sp. OC33-EN06, a novel actinomycete isolated from wild orchid (Aerides multiflora).</title>
        <authorList>
            <person name="Suriyachadkun C."/>
        </authorList>
    </citation>
    <scope>NUCLEOTIDE SEQUENCE [LARGE SCALE GENOMIC DNA]</scope>
    <source>
        <strain evidence="5 6">OC33-EN06</strain>
    </source>
</reference>
<dbReference type="InterPro" id="IPR050204">
    <property type="entry name" value="AraC_XylS_family_regulators"/>
</dbReference>
<comment type="caution">
    <text evidence="5">The sequence shown here is derived from an EMBL/GenBank/DDBJ whole genome shotgun (WGS) entry which is preliminary data.</text>
</comment>
<dbReference type="Gene3D" id="1.10.10.60">
    <property type="entry name" value="Homeodomain-like"/>
    <property type="match status" value="1"/>
</dbReference>
<gene>
    <name evidence="5" type="ORF">WCD41_24420</name>
</gene>
<dbReference type="SMART" id="SM00342">
    <property type="entry name" value="HTH_ARAC"/>
    <property type="match status" value="1"/>
</dbReference>
<evidence type="ECO:0000256" key="3">
    <source>
        <dbReference type="ARBA" id="ARBA00023163"/>
    </source>
</evidence>
<dbReference type="PANTHER" id="PTHR46796">
    <property type="entry name" value="HTH-TYPE TRANSCRIPTIONAL ACTIVATOR RHAS-RELATED"/>
    <property type="match status" value="1"/>
</dbReference>
<proteinExistence type="predicted"/>
<dbReference type="Proteomes" id="UP001370100">
    <property type="component" value="Unassembled WGS sequence"/>
</dbReference>
<dbReference type="RefSeq" id="WP_337717381.1">
    <property type="nucleotide sequence ID" value="NZ_JBBEGL010000007.1"/>
</dbReference>
<dbReference type="Pfam" id="PF12833">
    <property type="entry name" value="HTH_18"/>
    <property type="match status" value="1"/>
</dbReference>
<evidence type="ECO:0000256" key="1">
    <source>
        <dbReference type="ARBA" id="ARBA00023015"/>
    </source>
</evidence>
<dbReference type="EMBL" id="JBBEGL010000007">
    <property type="protein sequence ID" value="MEJ2889629.1"/>
    <property type="molecule type" value="Genomic_DNA"/>
</dbReference>
<keyword evidence="6" id="KW-1185">Reference proteome</keyword>
<sequence length="318" mass="34769">MGAPATPVVRSRVHTTDPDAAVSHLQGFTRFRAGPIERRGFALSLTSALAAGLGVSHLRHGTRMEAQAEPTPALTAVERRDGELTVDAGGGEIDVDLVLAPHWSRYASRWAGYLRMTTLDLAEVGRVGAEVSGLDPEDVRFDAVTPLSAARARYWASLVDHVERDLLAHDELMALPLLRQEARHRLIVGALAVFPNSTLEHHTDRGRDTGEPATIRRAVEFMDAHAGEDITVTDVADAARMGPRGLQAAFRRHRGQTPLDYLRRARMEHAHRELRAADPTGGDTVGDVAARWGFTNAGRFSVAYRRAYGCSPVETLRR</sequence>
<keyword evidence="2" id="KW-0238">DNA-binding</keyword>
<evidence type="ECO:0000313" key="6">
    <source>
        <dbReference type="Proteomes" id="UP001370100"/>
    </source>
</evidence>
<evidence type="ECO:0000256" key="2">
    <source>
        <dbReference type="ARBA" id="ARBA00023125"/>
    </source>
</evidence>
<dbReference type="PROSITE" id="PS01124">
    <property type="entry name" value="HTH_ARAC_FAMILY_2"/>
    <property type="match status" value="1"/>
</dbReference>
<keyword evidence="3" id="KW-0804">Transcription</keyword>